<dbReference type="SUPFAM" id="SSF57889">
    <property type="entry name" value="Cysteine-rich domain"/>
    <property type="match status" value="2"/>
</dbReference>
<keyword evidence="4" id="KW-1185">Reference proteome</keyword>
<dbReference type="Pfam" id="PF03107">
    <property type="entry name" value="C1_2"/>
    <property type="match status" value="3"/>
</dbReference>
<gene>
    <name evidence="3" type="ORF">BUALT_Bualt01G0175900</name>
</gene>
<reference evidence="3" key="1">
    <citation type="submission" date="2019-10" db="EMBL/GenBank/DDBJ databases">
        <authorList>
            <person name="Zhang R."/>
            <person name="Pan Y."/>
            <person name="Wang J."/>
            <person name="Ma R."/>
            <person name="Yu S."/>
        </authorList>
    </citation>
    <scope>NUCLEOTIDE SEQUENCE</scope>
    <source>
        <strain evidence="3">LA-IB0</strain>
        <tissue evidence="3">Leaf</tissue>
    </source>
</reference>
<organism evidence="3 4">
    <name type="scientific">Buddleja alternifolia</name>
    <dbReference type="NCBI Taxonomy" id="168488"/>
    <lineage>
        <taxon>Eukaryota</taxon>
        <taxon>Viridiplantae</taxon>
        <taxon>Streptophyta</taxon>
        <taxon>Embryophyta</taxon>
        <taxon>Tracheophyta</taxon>
        <taxon>Spermatophyta</taxon>
        <taxon>Magnoliopsida</taxon>
        <taxon>eudicotyledons</taxon>
        <taxon>Gunneridae</taxon>
        <taxon>Pentapetalae</taxon>
        <taxon>asterids</taxon>
        <taxon>lamiids</taxon>
        <taxon>Lamiales</taxon>
        <taxon>Scrophulariaceae</taxon>
        <taxon>Buddlejeae</taxon>
        <taxon>Buddleja</taxon>
    </lineage>
</organism>
<evidence type="ECO:0000259" key="2">
    <source>
        <dbReference type="Pfam" id="PF03107"/>
    </source>
</evidence>
<dbReference type="AlphaFoldDB" id="A0AAV6Y9K3"/>
<feature type="domain" description="DC1" evidence="2">
    <location>
        <begin position="196"/>
        <end position="243"/>
    </location>
</feature>
<protein>
    <recommendedName>
        <fullName evidence="2">DC1 domain-containing protein</fullName>
    </recommendedName>
</protein>
<dbReference type="Proteomes" id="UP000826271">
    <property type="component" value="Unassembled WGS sequence"/>
</dbReference>
<evidence type="ECO:0000256" key="1">
    <source>
        <dbReference type="ARBA" id="ARBA00022737"/>
    </source>
</evidence>
<name>A0AAV6Y9K3_9LAMI</name>
<dbReference type="EMBL" id="WHWC01000001">
    <property type="protein sequence ID" value="KAG8391323.1"/>
    <property type="molecule type" value="Genomic_DNA"/>
</dbReference>
<dbReference type="InterPro" id="IPR046349">
    <property type="entry name" value="C1-like_sf"/>
</dbReference>
<dbReference type="PANTHER" id="PTHR46288:SF13">
    <property type="entry name" value="DC1 DOMAIN CONTAINING PROTEIN"/>
    <property type="match status" value="1"/>
</dbReference>
<proteinExistence type="predicted"/>
<accession>A0AAV6Y9K3</accession>
<evidence type="ECO:0000313" key="3">
    <source>
        <dbReference type="EMBL" id="KAG8391323.1"/>
    </source>
</evidence>
<comment type="caution">
    <text evidence="3">The sequence shown here is derived from an EMBL/GenBank/DDBJ whole genome shotgun (WGS) entry which is preliminary data.</text>
</comment>
<sequence>MGRVNSPEVPQQSTPLTTIHFSHPHSLNLINHQQTLTLPSSCSACKLNIPSERNMGRVNSSEVPQKSTPLTTIHFSHPHPLNLINYQQTLTLTPTPPPSSCCCSACKLNPSGMIYSCTTCNFFLHKNCFEMPRKITHPFHKDHSLTLLPKPDYSDGLFKCDGCGETGDGFSYNCKPCGLDLHILCAVMPLSVTYVSHAHKLDLTFEPPYGTNDFCCDICKRNGSNNWLYRCSLCGFDAHLNCARGVQQINRTNYNFTGFDQSSQGAQTTSSRSAPLPQIAPGWGPMHQNFMMNNAAVGVPSGVPPFMGPFGVNRQNHDMAMEAAIQQMANNTNAMAVAMLTAGTERGTQQFMAQLASGLNNNGGGSGLINAISGGGGQNNALQALMGGGGGGGMDVLQSLMGGGDGVNLVGSLLGGPLGGFL</sequence>
<keyword evidence="1" id="KW-0677">Repeat</keyword>
<dbReference type="PANTHER" id="PTHR46288">
    <property type="entry name" value="PHORBOL-ESTER/DAG-TYPE DOMAIN-CONTAINING PROTEIN"/>
    <property type="match status" value="1"/>
</dbReference>
<evidence type="ECO:0000313" key="4">
    <source>
        <dbReference type="Proteomes" id="UP000826271"/>
    </source>
</evidence>
<feature type="domain" description="DC1" evidence="2">
    <location>
        <begin position="138"/>
        <end position="186"/>
    </location>
</feature>
<dbReference type="InterPro" id="IPR004146">
    <property type="entry name" value="DC1"/>
</dbReference>
<feature type="domain" description="DC1" evidence="2">
    <location>
        <begin position="75"/>
        <end position="128"/>
    </location>
</feature>